<reference evidence="1" key="2">
    <citation type="submission" date="2025-08" db="UniProtKB">
        <authorList>
            <consortium name="Ensembl"/>
        </authorList>
    </citation>
    <scope>IDENTIFICATION</scope>
</reference>
<accession>H2XUQ1</accession>
<name>H2XUQ1_CIOIN</name>
<dbReference type="Ensembl" id="ENSCINT00000033813.1">
    <property type="protein sequence ID" value="ENSCINP00000033385.1"/>
    <property type="gene ID" value="ENSCING00000024127.1"/>
</dbReference>
<dbReference type="Proteomes" id="UP000008144">
    <property type="component" value="Unassembled WGS sequence"/>
</dbReference>
<keyword evidence="2" id="KW-1185">Reference proteome</keyword>
<dbReference type="InParanoid" id="H2XUQ1"/>
<proteinExistence type="predicted"/>
<sequence>MTLIFLMKNVHGCDLMAIKSGKSAGKTNMSAQNIKGAVRRRTKQCKR</sequence>
<reference evidence="2" key="1">
    <citation type="journal article" date="2002" name="Science">
        <title>The draft genome of Ciona intestinalis: insights into chordate and vertebrate origins.</title>
        <authorList>
            <person name="Dehal P."/>
            <person name="Satou Y."/>
            <person name="Campbell R.K."/>
            <person name="Chapman J."/>
            <person name="Degnan B."/>
            <person name="De Tomaso A."/>
            <person name="Davidson B."/>
            <person name="Di Gregorio A."/>
            <person name="Gelpke M."/>
            <person name="Goodstein D.M."/>
            <person name="Harafuji N."/>
            <person name="Hastings K.E."/>
            <person name="Ho I."/>
            <person name="Hotta K."/>
            <person name="Huang W."/>
            <person name="Kawashima T."/>
            <person name="Lemaire P."/>
            <person name="Martinez D."/>
            <person name="Meinertzhagen I.A."/>
            <person name="Necula S."/>
            <person name="Nonaka M."/>
            <person name="Putnam N."/>
            <person name="Rash S."/>
            <person name="Saiga H."/>
            <person name="Satake M."/>
            <person name="Terry A."/>
            <person name="Yamada L."/>
            <person name="Wang H.G."/>
            <person name="Awazu S."/>
            <person name="Azumi K."/>
            <person name="Boore J."/>
            <person name="Branno M."/>
            <person name="Chin-Bow S."/>
            <person name="DeSantis R."/>
            <person name="Doyle S."/>
            <person name="Francino P."/>
            <person name="Keys D.N."/>
            <person name="Haga S."/>
            <person name="Hayashi H."/>
            <person name="Hino K."/>
            <person name="Imai K.S."/>
            <person name="Inaba K."/>
            <person name="Kano S."/>
            <person name="Kobayashi K."/>
            <person name="Kobayashi M."/>
            <person name="Lee B.I."/>
            <person name="Makabe K.W."/>
            <person name="Manohar C."/>
            <person name="Matassi G."/>
            <person name="Medina M."/>
            <person name="Mochizuki Y."/>
            <person name="Mount S."/>
            <person name="Morishita T."/>
            <person name="Miura S."/>
            <person name="Nakayama A."/>
            <person name="Nishizaka S."/>
            <person name="Nomoto H."/>
            <person name="Ohta F."/>
            <person name="Oishi K."/>
            <person name="Rigoutsos I."/>
            <person name="Sano M."/>
            <person name="Sasaki A."/>
            <person name="Sasakura Y."/>
            <person name="Shoguchi E."/>
            <person name="Shin-i T."/>
            <person name="Spagnuolo A."/>
            <person name="Stainier D."/>
            <person name="Suzuki M.M."/>
            <person name="Tassy O."/>
            <person name="Takatori N."/>
            <person name="Tokuoka M."/>
            <person name="Yagi K."/>
            <person name="Yoshizaki F."/>
            <person name="Wada S."/>
            <person name="Zhang C."/>
            <person name="Hyatt P.D."/>
            <person name="Larimer F."/>
            <person name="Detter C."/>
            <person name="Doggett N."/>
            <person name="Glavina T."/>
            <person name="Hawkins T."/>
            <person name="Richardson P."/>
            <person name="Lucas S."/>
            <person name="Kohara Y."/>
            <person name="Levine M."/>
            <person name="Satoh N."/>
            <person name="Rokhsar D.S."/>
        </authorList>
    </citation>
    <scope>NUCLEOTIDE SEQUENCE [LARGE SCALE GENOMIC DNA]</scope>
</reference>
<dbReference type="HOGENOM" id="CLU_3177761_0_0_1"/>
<protein>
    <submittedName>
        <fullName evidence="1">Uncharacterized protein</fullName>
    </submittedName>
</protein>
<organism evidence="1 2">
    <name type="scientific">Ciona intestinalis</name>
    <name type="common">Transparent sea squirt</name>
    <name type="synonym">Ascidia intestinalis</name>
    <dbReference type="NCBI Taxonomy" id="7719"/>
    <lineage>
        <taxon>Eukaryota</taxon>
        <taxon>Metazoa</taxon>
        <taxon>Chordata</taxon>
        <taxon>Tunicata</taxon>
        <taxon>Ascidiacea</taxon>
        <taxon>Phlebobranchia</taxon>
        <taxon>Cionidae</taxon>
        <taxon>Ciona</taxon>
    </lineage>
</organism>
<evidence type="ECO:0000313" key="2">
    <source>
        <dbReference type="Proteomes" id="UP000008144"/>
    </source>
</evidence>
<reference evidence="1" key="3">
    <citation type="submission" date="2025-09" db="UniProtKB">
        <authorList>
            <consortium name="Ensembl"/>
        </authorList>
    </citation>
    <scope>IDENTIFICATION</scope>
</reference>
<dbReference type="AlphaFoldDB" id="H2XUQ1"/>
<evidence type="ECO:0000313" key="1">
    <source>
        <dbReference type="Ensembl" id="ENSCINP00000033385.1"/>
    </source>
</evidence>